<keyword evidence="3" id="KW-0175">Coiled coil</keyword>
<evidence type="ECO:0000256" key="3">
    <source>
        <dbReference type="PROSITE-ProRule" id="PRU00290"/>
    </source>
</evidence>
<dbReference type="GO" id="GO:0016020">
    <property type="term" value="C:membrane"/>
    <property type="evidence" value="ECO:0007669"/>
    <property type="project" value="InterPro"/>
</dbReference>
<comment type="function">
    <text evidence="2">Involved in the targeting and/or fusion of transport vesicles to their target membrane.</text>
</comment>
<dbReference type="Gene3D" id="3.30.450.50">
    <property type="entry name" value="Longin domain"/>
    <property type="match status" value="1"/>
</dbReference>
<evidence type="ECO:0000259" key="5">
    <source>
        <dbReference type="PROSITE" id="PS50892"/>
    </source>
</evidence>
<sequence length="255" mass="27998">MSSSRTSVRQALSGANEDRSQTAACNSAVVYGAVARRNPSRGDYKTITIVAEYSSFRGNFATVMHTCMARLDPAREHATVFTVDEFQVVCTCQNDLIFGLISARGAKSGFNEGVLGRVQEEFEAVFGEEHDEESAAAIQKAFAPKLKQIIEHASSHPEKYDKVRRAQLQVSAIKKLMADNIEKVMQRGESFEAVEAKTAALYTEAKEFSDGGSQLRRRLCWQRLWSRALCYALGVAAVVLLALFAAHMAGTFTNG</sequence>
<accession>A0A061QXX1</accession>
<keyword evidence="4" id="KW-0472">Membrane</keyword>
<dbReference type="Pfam" id="PF00957">
    <property type="entry name" value="Synaptobrevin"/>
    <property type="match status" value="1"/>
</dbReference>
<keyword evidence="4" id="KW-1133">Transmembrane helix</keyword>
<dbReference type="PANTHER" id="PTHR21136">
    <property type="entry name" value="SNARE PROTEINS"/>
    <property type="match status" value="1"/>
</dbReference>
<dbReference type="PANTHER" id="PTHR21136:SF168">
    <property type="entry name" value="VESICLE-ASSOCIATED MEMBRANE PROTEIN 9"/>
    <property type="match status" value="1"/>
</dbReference>
<dbReference type="GO" id="GO:0015031">
    <property type="term" value="P:protein transport"/>
    <property type="evidence" value="ECO:0007669"/>
    <property type="project" value="UniProtKB-KW"/>
</dbReference>
<evidence type="ECO:0000313" key="7">
    <source>
        <dbReference type="EMBL" id="JAC67065.1"/>
    </source>
</evidence>
<dbReference type="Gene3D" id="1.20.5.110">
    <property type="match status" value="1"/>
</dbReference>
<dbReference type="SUPFAM" id="SSF58038">
    <property type="entry name" value="SNARE fusion complex"/>
    <property type="match status" value="1"/>
</dbReference>
<evidence type="ECO:0000256" key="1">
    <source>
        <dbReference type="ARBA" id="ARBA00022927"/>
    </source>
</evidence>
<dbReference type="PROSITE" id="PS50892">
    <property type="entry name" value="V_SNARE"/>
    <property type="match status" value="1"/>
</dbReference>
<feature type="transmembrane region" description="Helical" evidence="4">
    <location>
        <begin position="224"/>
        <end position="249"/>
    </location>
</feature>
<name>A0A061QXX1_9CHLO</name>
<feature type="domain" description="V-SNARE coiled-coil homology" evidence="5">
    <location>
        <begin position="162"/>
        <end position="222"/>
    </location>
</feature>
<dbReference type="PRINTS" id="PR00219">
    <property type="entry name" value="SYNAPTOBREVN"/>
</dbReference>
<dbReference type="AlphaFoldDB" id="A0A061QXX1"/>
<gene>
    <name evidence="7" type="ORF">TSPGSL018_12107</name>
    <name evidence="6" type="ORF">TSPGSL018_18057</name>
</gene>
<evidence type="ECO:0000256" key="2">
    <source>
        <dbReference type="ARBA" id="ARBA00037493"/>
    </source>
</evidence>
<dbReference type="EMBL" id="GBEZ01019502">
    <property type="protein sequence ID" value="JAC67065.1"/>
    <property type="molecule type" value="Transcribed_RNA"/>
</dbReference>
<keyword evidence="1" id="KW-0653">Protein transport</keyword>
<protein>
    <submittedName>
        <fullName evidence="6">Vesicle-associated membrane protein 726-like</fullName>
    </submittedName>
</protein>
<evidence type="ECO:0000313" key="6">
    <source>
        <dbReference type="EMBL" id="JAC64553.1"/>
    </source>
</evidence>
<evidence type="ECO:0000256" key="4">
    <source>
        <dbReference type="SAM" id="Phobius"/>
    </source>
</evidence>
<dbReference type="EMBL" id="GBEZ01022280">
    <property type="protein sequence ID" value="JAC64553.1"/>
    <property type="molecule type" value="Transcribed_RNA"/>
</dbReference>
<reference evidence="6" key="1">
    <citation type="submission" date="2014-05" db="EMBL/GenBank/DDBJ databases">
        <title>The transcriptome of the halophilic microalga Tetraselmis sp. GSL018 isolated from the Great Salt Lake, Utah.</title>
        <authorList>
            <person name="Jinkerson R.E."/>
            <person name="D'Adamo S."/>
            <person name="Posewitz M.C."/>
        </authorList>
    </citation>
    <scope>NUCLEOTIDE SEQUENCE</scope>
    <source>
        <strain evidence="6">GSL018</strain>
    </source>
</reference>
<organism evidence="6">
    <name type="scientific">Tetraselmis sp. GSL018</name>
    <dbReference type="NCBI Taxonomy" id="582737"/>
    <lineage>
        <taxon>Eukaryota</taxon>
        <taxon>Viridiplantae</taxon>
        <taxon>Chlorophyta</taxon>
        <taxon>core chlorophytes</taxon>
        <taxon>Chlorodendrophyceae</taxon>
        <taxon>Chlorodendrales</taxon>
        <taxon>Chlorodendraceae</taxon>
        <taxon>Tetraselmis</taxon>
    </lineage>
</organism>
<keyword evidence="4" id="KW-0812">Transmembrane</keyword>
<dbReference type="InterPro" id="IPR051097">
    <property type="entry name" value="Synaptobrevin-like_transport"/>
</dbReference>
<proteinExistence type="predicted"/>
<dbReference type="InterPro" id="IPR001388">
    <property type="entry name" value="Synaptobrevin-like"/>
</dbReference>
<dbReference type="GO" id="GO:0016192">
    <property type="term" value="P:vesicle-mediated transport"/>
    <property type="evidence" value="ECO:0007669"/>
    <property type="project" value="InterPro"/>
</dbReference>
<keyword evidence="1" id="KW-0813">Transport</keyword>
<dbReference type="InterPro" id="IPR042855">
    <property type="entry name" value="V_SNARE_CC"/>
</dbReference>